<organism evidence="3 4">
    <name type="scientific">Candidatus Nomurabacteria bacterium GW2011_GWA1_36_15</name>
    <dbReference type="NCBI Taxonomy" id="1618728"/>
    <lineage>
        <taxon>Bacteria</taxon>
        <taxon>Candidatus Nomuraibacteriota</taxon>
    </lineage>
</organism>
<evidence type="ECO:0000259" key="2">
    <source>
        <dbReference type="Pfam" id="PF13243"/>
    </source>
</evidence>
<dbReference type="EMBL" id="LBRM01000013">
    <property type="protein sequence ID" value="KKP97647.1"/>
    <property type="molecule type" value="Genomic_DNA"/>
</dbReference>
<name>A0A0G0H162_9BACT</name>
<feature type="compositionally biased region" description="Low complexity" evidence="1">
    <location>
        <begin position="264"/>
        <end position="274"/>
    </location>
</feature>
<evidence type="ECO:0000313" key="3">
    <source>
        <dbReference type="EMBL" id="KKP97647.1"/>
    </source>
</evidence>
<accession>A0A0G0H162</accession>
<dbReference type="InterPro" id="IPR032696">
    <property type="entry name" value="SQ_cyclase_C"/>
</dbReference>
<dbReference type="Pfam" id="PF13243">
    <property type="entry name" value="SQHop_cyclase_C"/>
    <property type="match status" value="1"/>
</dbReference>
<dbReference type="CDD" id="cd00688">
    <property type="entry name" value="ISOPREN_C2_like"/>
    <property type="match status" value="1"/>
</dbReference>
<dbReference type="InterPro" id="IPR008930">
    <property type="entry name" value="Terpenoid_cyclase/PrenylTrfase"/>
</dbReference>
<feature type="region of interest" description="Disordered" evidence="1">
    <location>
        <begin position="258"/>
        <end position="280"/>
    </location>
</feature>
<dbReference type="SUPFAM" id="SSF48239">
    <property type="entry name" value="Terpenoid cyclases/Protein prenyltransferases"/>
    <property type="match status" value="1"/>
</dbReference>
<gene>
    <name evidence="3" type="ORF">US05_C0013G0004</name>
</gene>
<keyword evidence="3" id="KW-0808">Transferase</keyword>
<evidence type="ECO:0000256" key="1">
    <source>
        <dbReference type="SAM" id="MobiDB-lite"/>
    </source>
</evidence>
<proteinExistence type="predicted"/>
<sequence length="634" mass="70405">MSYPGNTRKTLTKKYHNMRNIKKILQTLFILALFLTGTGNVVYADISLTIRDGNTKIFEGAVPLQATGTIDLNDNTGTSHSIDAQSVLSLINDADILSADFSISDLEYYSSFGSLYLKCITGTIMGEKCDNWQYTVNNTYPGIGMDQKVLSDGENVYLYFGPQYKITLNSNSITISDTLTATAQEYDYQNDAWIMRTGVTVGLTQPNPENPWTPTEIQTAAVDANSEANFSSIPEGSYNVGIKEDFYFPTETLTVTAAPASDTGSSSSSSSSGSRKNKNTGSVLGIETKVKFDLEKAFESIILQQKENGSFGENLYTDWTAIALAGGNYQNQTIKLIKYFTESKFEDGHLTDYERHAMALMALGLNPYNTNNENYIKKITDSFDGKQFGDTNQDNDDIFALIILQNAGFTQSDKIIADDISFILNRQKENGSWDENIDMTGAGMQAIAFFNQNEWVANALVKAREFLKQNQKNDGGWGNVSSTAWAIGGIWALSEKPENWIKNDNTPLDYLAINQDTDGGIKNLPAGEEGESLQNKIWETAYAITALSGKTWNQIMQKFEKLEEESISPPIEKKMPTKITAKEATPKKQKINSENLPSQNTATVINAITENKEEILPIKKGWFRNLLEKIFNIF</sequence>
<reference evidence="3 4" key="1">
    <citation type="journal article" date="2015" name="Nature">
        <title>rRNA introns, odd ribosomes, and small enigmatic genomes across a large radiation of phyla.</title>
        <authorList>
            <person name="Brown C.T."/>
            <person name="Hug L.A."/>
            <person name="Thomas B.C."/>
            <person name="Sharon I."/>
            <person name="Castelle C.J."/>
            <person name="Singh A."/>
            <person name="Wilkins M.J."/>
            <person name="Williams K.H."/>
            <person name="Banfield J.F."/>
        </authorList>
    </citation>
    <scope>NUCLEOTIDE SEQUENCE [LARGE SCALE GENOMIC DNA]</scope>
</reference>
<dbReference type="AlphaFoldDB" id="A0A0G0H162"/>
<dbReference type="Proteomes" id="UP000034606">
    <property type="component" value="Unassembled WGS sequence"/>
</dbReference>
<feature type="domain" description="Squalene cyclase C-terminal" evidence="2">
    <location>
        <begin position="365"/>
        <end position="482"/>
    </location>
</feature>
<comment type="caution">
    <text evidence="3">The sequence shown here is derived from an EMBL/GenBank/DDBJ whole genome shotgun (WGS) entry which is preliminary data.</text>
</comment>
<protein>
    <submittedName>
        <fullName evidence="3">Prenyltransferase/squalene oxidase</fullName>
    </submittedName>
</protein>
<evidence type="ECO:0000313" key="4">
    <source>
        <dbReference type="Proteomes" id="UP000034606"/>
    </source>
</evidence>
<dbReference type="GO" id="GO:0016740">
    <property type="term" value="F:transferase activity"/>
    <property type="evidence" value="ECO:0007669"/>
    <property type="project" value="UniProtKB-KW"/>
</dbReference>
<dbReference type="Gene3D" id="1.50.10.20">
    <property type="match status" value="1"/>
</dbReference>